<evidence type="ECO:0000313" key="2">
    <source>
        <dbReference type="EMBL" id="KZL79969.1"/>
    </source>
</evidence>
<sequence>MKFIAALYLALSSSVAAMPTEDLSKRQTVNRGPDTLVFKEQGGVPGNECLTFRNNGEIVNAACVNTAADRQITPSTRNGQDVLLVQRSFSNGFRPDLVNKEACVGFNGTAFRAEDCASRNIEFVAQQGNNLVAANGACLNGHDDKAQVTVSEQGQNCAEFTTTSVTPTNP</sequence>
<evidence type="ECO:0000313" key="3">
    <source>
        <dbReference type="Proteomes" id="UP000076584"/>
    </source>
</evidence>
<accession>A0A167ACC2</accession>
<comment type="caution">
    <text evidence="2">The sequence shown here is derived from an EMBL/GenBank/DDBJ whole genome shotgun (WGS) entry which is preliminary data.</text>
</comment>
<proteinExistence type="predicted"/>
<reference evidence="2 3" key="1">
    <citation type="submission" date="2015-06" db="EMBL/GenBank/DDBJ databases">
        <title>Survival trade-offs in plant roots during colonization by closely related pathogenic and mutualistic fungi.</title>
        <authorList>
            <person name="Hacquard S."/>
            <person name="Kracher B."/>
            <person name="Hiruma K."/>
            <person name="Weinman A."/>
            <person name="Muench P."/>
            <person name="Garrido Oter R."/>
            <person name="Ver Loren van Themaat E."/>
            <person name="Dallerey J.-F."/>
            <person name="Damm U."/>
            <person name="Henrissat B."/>
            <person name="Lespinet O."/>
            <person name="Thon M."/>
            <person name="Kemen E."/>
            <person name="McHardy A.C."/>
            <person name="Schulze-Lefert P."/>
            <person name="O'Connell R.J."/>
        </authorList>
    </citation>
    <scope>NUCLEOTIDE SEQUENCE [LARGE SCALE GENOMIC DNA]</scope>
    <source>
        <strain evidence="2 3">MAFF 238704</strain>
    </source>
</reference>
<gene>
    <name evidence="2" type="ORF">CI238_09653</name>
</gene>
<organism evidence="2 3">
    <name type="scientific">Colletotrichum incanum</name>
    <name type="common">Soybean anthracnose fungus</name>
    <dbReference type="NCBI Taxonomy" id="1573173"/>
    <lineage>
        <taxon>Eukaryota</taxon>
        <taxon>Fungi</taxon>
        <taxon>Dikarya</taxon>
        <taxon>Ascomycota</taxon>
        <taxon>Pezizomycotina</taxon>
        <taxon>Sordariomycetes</taxon>
        <taxon>Hypocreomycetidae</taxon>
        <taxon>Glomerellales</taxon>
        <taxon>Glomerellaceae</taxon>
        <taxon>Colletotrichum</taxon>
        <taxon>Colletotrichum spaethianum species complex</taxon>
    </lineage>
</organism>
<feature type="chain" id="PRO_5007883598" evidence="1">
    <location>
        <begin position="18"/>
        <end position="170"/>
    </location>
</feature>
<name>A0A167ACC2_COLIC</name>
<dbReference type="Proteomes" id="UP000076584">
    <property type="component" value="Unassembled WGS sequence"/>
</dbReference>
<keyword evidence="3" id="KW-1185">Reference proteome</keyword>
<evidence type="ECO:0000256" key="1">
    <source>
        <dbReference type="SAM" id="SignalP"/>
    </source>
</evidence>
<dbReference type="EMBL" id="LFIW01002010">
    <property type="protein sequence ID" value="KZL79969.1"/>
    <property type="molecule type" value="Genomic_DNA"/>
</dbReference>
<keyword evidence="1" id="KW-0732">Signal</keyword>
<feature type="signal peptide" evidence="1">
    <location>
        <begin position="1"/>
        <end position="17"/>
    </location>
</feature>
<protein>
    <submittedName>
        <fullName evidence="2">Uncharacterized protein</fullName>
    </submittedName>
</protein>
<dbReference type="AlphaFoldDB" id="A0A167ACC2"/>